<dbReference type="STRING" id="680198.SCAB_88491"/>
<gene>
    <name evidence="2" type="ordered locus">SCAB_88491</name>
</gene>
<feature type="compositionally biased region" description="Polar residues" evidence="1">
    <location>
        <begin position="34"/>
        <end position="43"/>
    </location>
</feature>
<dbReference type="HOGENOM" id="CLU_2959052_0_0_11"/>
<sequence>MARGRPSVQVSYGGGRIRKAVAVHGMASGKPYLSLTNPEQPGTVSLRAAPDGGGPAATA</sequence>
<evidence type="ECO:0000256" key="1">
    <source>
        <dbReference type="SAM" id="MobiDB-lite"/>
    </source>
</evidence>
<dbReference type="KEGG" id="scb:SCAB_88491"/>
<reference evidence="2 3" key="1">
    <citation type="journal article" date="2010" name="Mol. Plant Microbe Interact.">
        <title>Streptomyces scabies 87-22 contains a coronafacic acid-like biosynthetic cluster that contributes to plant-microbe interactions.</title>
        <authorList>
            <person name="Bignell D.R."/>
            <person name="Seipke R.F."/>
            <person name="Huguet-Tapia J.C."/>
            <person name="Chambers A.H."/>
            <person name="Parry R.J."/>
            <person name="Loria R."/>
        </authorList>
    </citation>
    <scope>NUCLEOTIDE SEQUENCE [LARGE SCALE GENOMIC DNA]</scope>
    <source>
        <strain evidence="2 3">87.22</strain>
    </source>
</reference>
<accession>C9Z6B5</accession>
<name>C9Z6B5_STRSW</name>
<proteinExistence type="predicted"/>
<protein>
    <submittedName>
        <fullName evidence="2">Uncharacterized protein</fullName>
    </submittedName>
</protein>
<keyword evidence="3" id="KW-1185">Reference proteome</keyword>
<evidence type="ECO:0000313" key="2">
    <source>
        <dbReference type="EMBL" id="CBG75785.1"/>
    </source>
</evidence>
<dbReference type="EMBL" id="FN554889">
    <property type="protein sequence ID" value="CBG75785.1"/>
    <property type="molecule type" value="Genomic_DNA"/>
</dbReference>
<feature type="region of interest" description="Disordered" evidence="1">
    <location>
        <begin position="32"/>
        <end position="59"/>
    </location>
</feature>
<evidence type="ECO:0000313" key="3">
    <source>
        <dbReference type="Proteomes" id="UP000001444"/>
    </source>
</evidence>
<dbReference type="Proteomes" id="UP000001444">
    <property type="component" value="Chromosome"/>
</dbReference>
<organism evidence="2 3">
    <name type="scientific">Streptomyces scabiei (strain 87.22)</name>
    <dbReference type="NCBI Taxonomy" id="680198"/>
    <lineage>
        <taxon>Bacteria</taxon>
        <taxon>Bacillati</taxon>
        <taxon>Actinomycetota</taxon>
        <taxon>Actinomycetes</taxon>
        <taxon>Kitasatosporales</taxon>
        <taxon>Streptomycetaceae</taxon>
        <taxon>Streptomyces</taxon>
    </lineage>
</organism>
<dbReference type="AlphaFoldDB" id="C9Z6B5"/>